<gene>
    <name evidence="2" type="ORF">ILUMI_12986</name>
</gene>
<evidence type="ECO:0000313" key="3">
    <source>
        <dbReference type="Proteomes" id="UP000801492"/>
    </source>
</evidence>
<proteinExistence type="predicted"/>
<dbReference type="EMBL" id="VTPC01008161">
    <property type="protein sequence ID" value="KAF2893187.1"/>
    <property type="molecule type" value="Genomic_DNA"/>
</dbReference>
<feature type="non-terminal residue" evidence="2">
    <location>
        <position position="1"/>
    </location>
</feature>
<evidence type="ECO:0000256" key="1">
    <source>
        <dbReference type="SAM" id="MobiDB-lite"/>
    </source>
</evidence>
<dbReference type="Proteomes" id="UP000801492">
    <property type="component" value="Unassembled WGS sequence"/>
</dbReference>
<protein>
    <submittedName>
        <fullName evidence="2">Uncharacterized protein</fullName>
    </submittedName>
</protein>
<accession>A0A8K0G923</accession>
<comment type="caution">
    <text evidence="2">The sequence shown here is derived from an EMBL/GenBank/DDBJ whole genome shotgun (WGS) entry which is preliminary data.</text>
</comment>
<feature type="region of interest" description="Disordered" evidence="1">
    <location>
        <begin position="28"/>
        <end position="105"/>
    </location>
</feature>
<sequence length="105" mass="11387">MGDGFDIQVHVDALNDLEASTSEKKHDVVLLPPASGNKKIESDEEDIDEALSGSNLPQGVPGENEIHQIDSGKDEDEDSKGNKSRKTKTSWKKSESLALQDSIVL</sequence>
<dbReference type="AlphaFoldDB" id="A0A8K0G923"/>
<reference evidence="2" key="1">
    <citation type="submission" date="2019-08" db="EMBL/GenBank/DDBJ databases">
        <title>The genome of the North American firefly Photinus pyralis.</title>
        <authorList>
            <consortium name="Photinus pyralis genome working group"/>
            <person name="Fallon T.R."/>
            <person name="Sander Lower S.E."/>
            <person name="Weng J.-K."/>
        </authorList>
    </citation>
    <scope>NUCLEOTIDE SEQUENCE</scope>
    <source>
        <strain evidence="2">TRF0915ILg1</strain>
        <tissue evidence="2">Whole body</tissue>
    </source>
</reference>
<keyword evidence="3" id="KW-1185">Reference proteome</keyword>
<feature type="compositionally biased region" description="Basic residues" evidence="1">
    <location>
        <begin position="82"/>
        <end position="91"/>
    </location>
</feature>
<organism evidence="2 3">
    <name type="scientific">Ignelater luminosus</name>
    <name type="common">Cucubano</name>
    <name type="synonym">Pyrophorus luminosus</name>
    <dbReference type="NCBI Taxonomy" id="2038154"/>
    <lineage>
        <taxon>Eukaryota</taxon>
        <taxon>Metazoa</taxon>
        <taxon>Ecdysozoa</taxon>
        <taxon>Arthropoda</taxon>
        <taxon>Hexapoda</taxon>
        <taxon>Insecta</taxon>
        <taxon>Pterygota</taxon>
        <taxon>Neoptera</taxon>
        <taxon>Endopterygota</taxon>
        <taxon>Coleoptera</taxon>
        <taxon>Polyphaga</taxon>
        <taxon>Elateriformia</taxon>
        <taxon>Elateroidea</taxon>
        <taxon>Elateridae</taxon>
        <taxon>Agrypninae</taxon>
        <taxon>Pyrophorini</taxon>
        <taxon>Ignelater</taxon>
    </lineage>
</organism>
<name>A0A8K0G923_IGNLU</name>
<evidence type="ECO:0000313" key="2">
    <source>
        <dbReference type="EMBL" id="KAF2893187.1"/>
    </source>
</evidence>